<comment type="caution">
    <text evidence="1">The sequence shown here is derived from an EMBL/GenBank/DDBJ whole genome shotgun (WGS) entry which is preliminary data.</text>
</comment>
<name>A0ABT9M5L6_9THEO</name>
<accession>A0ABT9M5L6</accession>
<gene>
    <name evidence="1" type="ORF">J2S24_001933</name>
</gene>
<dbReference type="Proteomes" id="UP001223886">
    <property type="component" value="Unassembled WGS sequence"/>
</dbReference>
<proteinExistence type="predicted"/>
<dbReference type="RefSeq" id="WP_307681341.1">
    <property type="nucleotide sequence ID" value="NZ_JAURUP010000022.1"/>
</dbReference>
<organism evidence="1 2">
    <name type="scientific">Thermoanaerobacter pentosaceus</name>
    <dbReference type="NCBI Taxonomy" id="694059"/>
    <lineage>
        <taxon>Bacteria</taxon>
        <taxon>Bacillati</taxon>
        <taxon>Bacillota</taxon>
        <taxon>Clostridia</taxon>
        <taxon>Thermoanaerobacterales</taxon>
        <taxon>Thermoanaerobacteraceae</taxon>
        <taxon>Thermoanaerobacter</taxon>
    </lineage>
</organism>
<sequence>MLRKIIYPEQFHSVKIYIHPEVENELKNILEYSGYKERFIRMYRQRLKFLENYQNKCYQKRDWFEILKGTEGLYSMKFKGAKNVRIIFKFVRYNKQNIALLLCAFEEKNDKDSYRGAIQIAQKRLEEIKEFLD</sequence>
<reference evidence="1 2" key="1">
    <citation type="submission" date="2023-07" db="EMBL/GenBank/DDBJ databases">
        <title>Genomic Encyclopedia of Type Strains, Phase IV (KMG-IV): sequencing the most valuable type-strain genomes for metagenomic binning, comparative biology and taxonomic classification.</title>
        <authorList>
            <person name="Goeker M."/>
        </authorList>
    </citation>
    <scope>NUCLEOTIDE SEQUENCE [LARGE SCALE GENOMIC DNA]</scope>
    <source>
        <strain evidence="1 2">DSM 25963</strain>
    </source>
</reference>
<keyword evidence="2" id="KW-1185">Reference proteome</keyword>
<protein>
    <recommendedName>
        <fullName evidence="3">Addiction module toxin RelE</fullName>
    </recommendedName>
</protein>
<evidence type="ECO:0000313" key="1">
    <source>
        <dbReference type="EMBL" id="MDP9751422.1"/>
    </source>
</evidence>
<evidence type="ECO:0008006" key="3">
    <source>
        <dbReference type="Google" id="ProtNLM"/>
    </source>
</evidence>
<dbReference type="EMBL" id="JAURUP010000022">
    <property type="protein sequence ID" value="MDP9751422.1"/>
    <property type="molecule type" value="Genomic_DNA"/>
</dbReference>
<evidence type="ECO:0000313" key="2">
    <source>
        <dbReference type="Proteomes" id="UP001223886"/>
    </source>
</evidence>